<dbReference type="InterPro" id="IPR032710">
    <property type="entry name" value="NTF2-like_dom_sf"/>
</dbReference>
<dbReference type="FunFam" id="3.10.450.50:FF:000003">
    <property type="entry name" value="Nuclear transport factor 2 family protein"/>
    <property type="match status" value="1"/>
</dbReference>
<dbReference type="PROSITE" id="PS50177">
    <property type="entry name" value="NTF2_DOMAIN"/>
    <property type="match status" value="1"/>
</dbReference>
<dbReference type="PANTHER" id="PTHR10693:SF20">
    <property type="entry name" value="AT27578P"/>
    <property type="match status" value="1"/>
</dbReference>
<dbReference type="OrthoDB" id="339151at2759"/>
<dbReference type="STRING" id="675824.A0A1E3QDH1"/>
<dbReference type="GO" id="GO:1990861">
    <property type="term" value="C:Ubp3-Bre5 deubiquitination complex"/>
    <property type="evidence" value="ECO:0007669"/>
    <property type="project" value="TreeGrafter"/>
</dbReference>
<proteinExistence type="predicted"/>
<gene>
    <name evidence="6" type="ORF">LIPSTDRAFT_209952</name>
</gene>
<dbReference type="Pfam" id="PF00076">
    <property type="entry name" value="RRM_1"/>
    <property type="match status" value="1"/>
</dbReference>
<dbReference type="SMART" id="SM00360">
    <property type="entry name" value="RRM"/>
    <property type="match status" value="1"/>
</dbReference>
<organism evidence="6 7">
    <name type="scientific">Lipomyces starkeyi NRRL Y-11557</name>
    <dbReference type="NCBI Taxonomy" id="675824"/>
    <lineage>
        <taxon>Eukaryota</taxon>
        <taxon>Fungi</taxon>
        <taxon>Dikarya</taxon>
        <taxon>Ascomycota</taxon>
        <taxon>Saccharomycotina</taxon>
        <taxon>Lipomycetes</taxon>
        <taxon>Lipomycetales</taxon>
        <taxon>Lipomycetaceae</taxon>
        <taxon>Lipomyces</taxon>
    </lineage>
</organism>
<dbReference type="InterPro" id="IPR000504">
    <property type="entry name" value="RRM_dom"/>
</dbReference>
<dbReference type="GO" id="GO:0034063">
    <property type="term" value="P:stress granule assembly"/>
    <property type="evidence" value="ECO:0007669"/>
    <property type="project" value="EnsemblFungi"/>
</dbReference>
<keyword evidence="7" id="KW-1185">Reference proteome</keyword>
<dbReference type="GO" id="GO:0016579">
    <property type="term" value="P:protein deubiquitination"/>
    <property type="evidence" value="ECO:0007669"/>
    <property type="project" value="TreeGrafter"/>
</dbReference>
<dbReference type="SUPFAM" id="SSF54928">
    <property type="entry name" value="RNA-binding domain, RBD"/>
    <property type="match status" value="1"/>
</dbReference>
<dbReference type="SUPFAM" id="SSF54427">
    <property type="entry name" value="NTF2-like"/>
    <property type="match status" value="1"/>
</dbReference>
<evidence type="ECO:0000259" key="4">
    <source>
        <dbReference type="PROSITE" id="PS50102"/>
    </source>
</evidence>
<dbReference type="GO" id="GO:0003729">
    <property type="term" value="F:mRNA binding"/>
    <property type="evidence" value="ECO:0007669"/>
    <property type="project" value="TreeGrafter"/>
</dbReference>
<dbReference type="GO" id="GO:0010494">
    <property type="term" value="C:cytoplasmic stress granule"/>
    <property type="evidence" value="ECO:0007669"/>
    <property type="project" value="EnsemblFungi"/>
</dbReference>
<dbReference type="InterPro" id="IPR018222">
    <property type="entry name" value="Nuclear_transport_factor_2_euk"/>
</dbReference>
<keyword evidence="1 2" id="KW-0694">RNA-binding</keyword>
<feature type="domain" description="NTF2" evidence="5">
    <location>
        <begin position="32"/>
        <end position="148"/>
    </location>
</feature>
<evidence type="ECO:0000256" key="1">
    <source>
        <dbReference type="ARBA" id="ARBA00022884"/>
    </source>
</evidence>
<dbReference type="InterPro" id="IPR012677">
    <property type="entry name" value="Nucleotide-bd_a/b_plait_sf"/>
</dbReference>
<feature type="compositionally biased region" description="Polar residues" evidence="3">
    <location>
        <begin position="1"/>
        <end position="14"/>
    </location>
</feature>
<dbReference type="InterPro" id="IPR002075">
    <property type="entry name" value="NTF2_dom"/>
</dbReference>
<feature type="region of interest" description="Disordered" evidence="3">
    <location>
        <begin position="165"/>
        <end position="203"/>
    </location>
</feature>
<evidence type="ECO:0000313" key="6">
    <source>
        <dbReference type="EMBL" id="ODQ75524.1"/>
    </source>
</evidence>
<dbReference type="Gene3D" id="3.30.70.330">
    <property type="match status" value="1"/>
</dbReference>
<dbReference type="InterPro" id="IPR035979">
    <property type="entry name" value="RBD_domain_sf"/>
</dbReference>
<feature type="region of interest" description="Disordered" evidence="3">
    <location>
        <begin position="1"/>
        <end position="23"/>
    </location>
</feature>
<accession>A0A1E3QDH1</accession>
<dbReference type="Proteomes" id="UP000094385">
    <property type="component" value="Unassembled WGS sequence"/>
</dbReference>
<feature type="domain" description="RRM" evidence="4">
    <location>
        <begin position="326"/>
        <end position="397"/>
    </location>
</feature>
<dbReference type="Gene3D" id="3.10.450.50">
    <property type="match status" value="1"/>
</dbReference>
<evidence type="ECO:0000313" key="7">
    <source>
        <dbReference type="Proteomes" id="UP000094385"/>
    </source>
</evidence>
<feature type="region of interest" description="Disordered" evidence="3">
    <location>
        <begin position="396"/>
        <end position="460"/>
    </location>
</feature>
<dbReference type="PROSITE" id="PS50102">
    <property type="entry name" value="RRM"/>
    <property type="match status" value="1"/>
</dbReference>
<dbReference type="CDD" id="cd00780">
    <property type="entry name" value="NTF2"/>
    <property type="match status" value="1"/>
</dbReference>
<dbReference type="Pfam" id="PF02136">
    <property type="entry name" value="NTF2"/>
    <property type="match status" value="1"/>
</dbReference>
<evidence type="ECO:0008006" key="8">
    <source>
        <dbReference type="Google" id="ProtNLM"/>
    </source>
</evidence>
<feature type="region of interest" description="Disordered" evidence="3">
    <location>
        <begin position="232"/>
        <end position="252"/>
    </location>
</feature>
<feature type="compositionally biased region" description="Low complexity" evidence="3">
    <location>
        <begin position="429"/>
        <end position="454"/>
    </location>
</feature>
<name>A0A1E3QDH1_LIPST</name>
<reference evidence="6 7" key="1">
    <citation type="journal article" date="2016" name="Proc. Natl. Acad. Sci. U.S.A.">
        <title>Comparative genomics of biotechnologically important yeasts.</title>
        <authorList>
            <person name="Riley R."/>
            <person name="Haridas S."/>
            <person name="Wolfe K.H."/>
            <person name="Lopes M.R."/>
            <person name="Hittinger C.T."/>
            <person name="Goeker M."/>
            <person name="Salamov A.A."/>
            <person name="Wisecaver J.H."/>
            <person name="Long T.M."/>
            <person name="Calvey C.H."/>
            <person name="Aerts A.L."/>
            <person name="Barry K.W."/>
            <person name="Choi C."/>
            <person name="Clum A."/>
            <person name="Coughlan A.Y."/>
            <person name="Deshpande S."/>
            <person name="Douglass A.P."/>
            <person name="Hanson S.J."/>
            <person name="Klenk H.-P."/>
            <person name="LaButti K.M."/>
            <person name="Lapidus A."/>
            <person name="Lindquist E.A."/>
            <person name="Lipzen A.M."/>
            <person name="Meier-Kolthoff J.P."/>
            <person name="Ohm R.A."/>
            <person name="Otillar R.P."/>
            <person name="Pangilinan J.L."/>
            <person name="Peng Y."/>
            <person name="Rokas A."/>
            <person name="Rosa C.A."/>
            <person name="Scheuner C."/>
            <person name="Sibirny A.A."/>
            <person name="Slot J.C."/>
            <person name="Stielow J.B."/>
            <person name="Sun H."/>
            <person name="Kurtzman C.P."/>
            <person name="Blackwell M."/>
            <person name="Grigoriev I.V."/>
            <person name="Jeffries T.W."/>
        </authorList>
    </citation>
    <scope>NUCLEOTIDE SEQUENCE [LARGE SCALE GENOMIC DNA]</scope>
    <source>
        <strain evidence="6 7">NRRL Y-11557</strain>
    </source>
</reference>
<dbReference type="GO" id="GO:0005829">
    <property type="term" value="C:cytosol"/>
    <property type="evidence" value="ECO:0007669"/>
    <property type="project" value="TreeGrafter"/>
</dbReference>
<dbReference type="AlphaFoldDB" id="A0A1E3QDH1"/>
<dbReference type="PANTHER" id="PTHR10693">
    <property type="entry name" value="RAS GTPASE-ACTIVATING PROTEIN-BINDING PROTEIN"/>
    <property type="match status" value="1"/>
</dbReference>
<evidence type="ECO:0000259" key="5">
    <source>
        <dbReference type="PROSITE" id="PS50177"/>
    </source>
</evidence>
<dbReference type="InterPro" id="IPR039539">
    <property type="entry name" value="Ras_GTPase_bind_prot"/>
</dbReference>
<evidence type="ECO:0000256" key="3">
    <source>
        <dbReference type="SAM" id="MobiDB-lite"/>
    </source>
</evidence>
<dbReference type="EMBL" id="KV454290">
    <property type="protein sequence ID" value="ODQ75524.1"/>
    <property type="molecule type" value="Genomic_DNA"/>
</dbReference>
<dbReference type="CDD" id="cd00590">
    <property type="entry name" value="RRM_SF"/>
    <property type="match status" value="1"/>
</dbReference>
<dbReference type="GO" id="GO:0034517">
    <property type="term" value="P:ribophagy"/>
    <property type="evidence" value="ECO:0007669"/>
    <property type="project" value="TreeGrafter"/>
</dbReference>
<evidence type="ECO:0000256" key="2">
    <source>
        <dbReference type="PROSITE-ProRule" id="PRU00176"/>
    </source>
</evidence>
<sequence>MSGSTVDNVETNGATAVEATEKEPDAISQEEVGWLFVQSYYTYMNKEPHRLHQFYTRKSIMVHGNEGERVSALVGQQQINKKIMELGFQDCKVLVSNVDSQPSTNGGLVIQVLGEMSNRGVPSQKFVQTFFLAEQKSGYFVLNDIFRFLKEDVGSDYDEEELPIEDPAAPASTDGYGESLAGPQEPLPVPSSDTPGPESVEQDEATIQENFASHSVDSESPGVFIVEEAEPAVEVPPEQSQVDEVPPVPLAPLPEPELEVQSETVPAPAAPSGPVSWAALAAKRSAAVAAAPIATPAAPAAAPEPVKAAPTVVAKPADEKKKPEYHSAYIKGINDKVNDKALREALSQFGPLKHFEVNRQKSCAFIDYPDAATLKTALEAHTVVVGDQTIYIEERRRGGNFGSNRANGDRPVRNAQSGRADGDRRKVTAANNANAQAENRNRNRNANSGKRSGAAAGGKQ</sequence>
<protein>
    <recommendedName>
        <fullName evidence="8">NTF2 domain-containing protein</fullName>
    </recommendedName>
</protein>
<dbReference type="GO" id="GO:1990904">
    <property type="term" value="C:ribonucleoprotein complex"/>
    <property type="evidence" value="ECO:0007669"/>
    <property type="project" value="TreeGrafter"/>
</dbReference>